<reference evidence="3" key="1">
    <citation type="journal article" date="2019" name="Sci. Rep.">
        <title>Draft genome of Tanacetum cinerariifolium, the natural source of mosquito coil.</title>
        <authorList>
            <person name="Yamashiro T."/>
            <person name="Shiraishi A."/>
            <person name="Satake H."/>
            <person name="Nakayama K."/>
        </authorList>
    </citation>
    <scope>NUCLEOTIDE SEQUENCE</scope>
</reference>
<evidence type="ECO:0000259" key="2">
    <source>
        <dbReference type="Pfam" id="PF07727"/>
    </source>
</evidence>
<comment type="caution">
    <text evidence="3">The sequence shown here is derived from an EMBL/GenBank/DDBJ whole genome shotgun (WGS) entry which is preliminary data.</text>
</comment>
<evidence type="ECO:0000313" key="3">
    <source>
        <dbReference type="EMBL" id="GEU54433.1"/>
    </source>
</evidence>
<proteinExistence type="predicted"/>
<feature type="region of interest" description="Disordered" evidence="1">
    <location>
        <begin position="80"/>
        <end position="101"/>
    </location>
</feature>
<sequence length="608" mass="68822">MAPVHISIGPEPILLMPGQISSGLVLNPVSTGPYVPPTNNDLEILFQPMFDEYLEPLSVERPVPPALAVPVLVVSAGTPYSTTNDQDASSTSHSPSSSEIQPSILHQGVTAGPVVEDNPFTHAEDNPFVNVFAPEPSFKESSSGDESFAPVARIEDIRIFIANAANKNMIIYQMDVKTAFLNGELKEEVYVSQPEGFVDPDHLAHVNRLKKALYVLKQAPRAWYNTLSRYIMVDKSKLDEDPLGILVDRTLFRGMNDSLMYLTASRLDLVFAVCMCAREKVNNGMIELYFVTMDYQLADIFTKALLRERFEFLLPRLGMKSMSLKTLKRLQDGEIKLQLAFKSEESISSKRQLFLTSDKMAEENVPAHAPTRSDEHILPFNAWLHVGKCNLLLDLQRLQKNPIFRILDVKTREYNFQLDEQWFTLNDDLFRKALEITPADSAHPFVSPPAGEQGLDFVNELGYLEEIHFVSKMHVNNLYQPWRAIMSLINQCLTGKTFGSDKPRHHDNLNIPTKKITPHIIPYCRFTKLIIFYLGSEHNIHRRPRSSVHVTSDDFLLGNLKFVPKGEKDEVFGKPVLKELITEAIQNSSYYQQYLEMVARKPTTKEGG</sequence>
<evidence type="ECO:0000256" key="1">
    <source>
        <dbReference type="SAM" id="MobiDB-lite"/>
    </source>
</evidence>
<protein>
    <submittedName>
        <fullName evidence="3">Copia protein</fullName>
    </submittedName>
</protein>
<organism evidence="3">
    <name type="scientific">Tanacetum cinerariifolium</name>
    <name type="common">Dalmatian daisy</name>
    <name type="synonym">Chrysanthemum cinerariifolium</name>
    <dbReference type="NCBI Taxonomy" id="118510"/>
    <lineage>
        <taxon>Eukaryota</taxon>
        <taxon>Viridiplantae</taxon>
        <taxon>Streptophyta</taxon>
        <taxon>Embryophyta</taxon>
        <taxon>Tracheophyta</taxon>
        <taxon>Spermatophyta</taxon>
        <taxon>Magnoliopsida</taxon>
        <taxon>eudicotyledons</taxon>
        <taxon>Gunneridae</taxon>
        <taxon>Pentapetalae</taxon>
        <taxon>asterids</taxon>
        <taxon>campanulids</taxon>
        <taxon>Asterales</taxon>
        <taxon>Asteraceae</taxon>
        <taxon>Asteroideae</taxon>
        <taxon>Anthemideae</taxon>
        <taxon>Anthemidinae</taxon>
        <taxon>Tanacetum</taxon>
    </lineage>
</organism>
<feature type="compositionally biased region" description="Low complexity" evidence="1">
    <location>
        <begin position="89"/>
        <end position="98"/>
    </location>
</feature>
<feature type="domain" description="Reverse transcriptase Ty1/copia-type" evidence="2">
    <location>
        <begin position="145"/>
        <end position="246"/>
    </location>
</feature>
<name>A0A6L2KXN5_TANCI</name>
<gene>
    <name evidence="3" type="ORF">Tci_026411</name>
</gene>
<dbReference type="InterPro" id="IPR013103">
    <property type="entry name" value="RVT_2"/>
</dbReference>
<dbReference type="EMBL" id="BKCJ010003330">
    <property type="protein sequence ID" value="GEU54433.1"/>
    <property type="molecule type" value="Genomic_DNA"/>
</dbReference>
<dbReference type="AlphaFoldDB" id="A0A6L2KXN5"/>
<accession>A0A6L2KXN5</accession>
<dbReference type="Pfam" id="PF07727">
    <property type="entry name" value="RVT_2"/>
    <property type="match status" value="1"/>
</dbReference>